<evidence type="ECO:0000313" key="2">
    <source>
        <dbReference type="EMBL" id="KAL3095613.1"/>
    </source>
</evidence>
<comment type="caution">
    <text evidence="2">The sequence shown here is derived from an EMBL/GenBank/DDBJ whole genome shotgun (WGS) entry which is preliminary data.</text>
</comment>
<dbReference type="AlphaFoldDB" id="A0ABD2JYD9"/>
<protein>
    <recommendedName>
        <fullName evidence="4">RXLR phytopathogen effector protein WY-domain domain-containing protein</fullName>
    </recommendedName>
</protein>
<name>A0ABD2JYD9_9BILA</name>
<feature type="region of interest" description="Disordered" evidence="1">
    <location>
        <begin position="248"/>
        <end position="280"/>
    </location>
</feature>
<organism evidence="2 3">
    <name type="scientific">Heterodera trifolii</name>
    <dbReference type="NCBI Taxonomy" id="157864"/>
    <lineage>
        <taxon>Eukaryota</taxon>
        <taxon>Metazoa</taxon>
        <taxon>Ecdysozoa</taxon>
        <taxon>Nematoda</taxon>
        <taxon>Chromadorea</taxon>
        <taxon>Rhabditida</taxon>
        <taxon>Tylenchina</taxon>
        <taxon>Tylenchomorpha</taxon>
        <taxon>Tylenchoidea</taxon>
        <taxon>Heteroderidae</taxon>
        <taxon>Heteroderinae</taxon>
        <taxon>Heterodera</taxon>
    </lineage>
</organism>
<sequence>MFKFRAVLSDLSLCCASSLLQIHRHFVTAPILRKCPSTAKQFANAHRCISRTRSLFMFIHDNDMEQWAEKMIDHKLKENGLDSADVCFSDLVHWWYSNVYESTLNVHGLRLLVKIALDKEQSRQFVRKRSAIAELWDYVKDTMPASDFLAFLVMEMVEREQLDEAKTFTKLLSIRGSSFAQPLRLLVWRASASENLAGNLRQNMDENSAQTLMIFALQLSQAQRVIEQLSAIVQECYFDVQHAKVTRKGRRGRRKKTEEEMNLEELVEEQEEEEEEEQVKDTTLIASSRYQSLLWLWMPNRVTRCLAQRNGAIAWRPPMRKQRNSSRQIHRMNAKDMAQLGQMLIKSWAEITTKKSDAKAWDRLMDFAEHNDLPFDEKLCKRFTLRRTSSTMIY</sequence>
<gene>
    <name evidence="2" type="ORF">niasHT_024439</name>
</gene>
<feature type="compositionally biased region" description="Acidic residues" evidence="1">
    <location>
        <begin position="260"/>
        <end position="278"/>
    </location>
</feature>
<evidence type="ECO:0000256" key="1">
    <source>
        <dbReference type="SAM" id="MobiDB-lite"/>
    </source>
</evidence>
<evidence type="ECO:0000313" key="3">
    <source>
        <dbReference type="Proteomes" id="UP001620626"/>
    </source>
</evidence>
<dbReference type="EMBL" id="JBICBT010000879">
    <property type="protein sequence ID" value="KAL3095613.1"/>
    <property type="molecule type" value="Genomic_DNA"/>
</dbReference>
<reference evidence="2 3" key="1">
    <citation type="submission" date="2024-10" db="EMBL/GenBank/DDBJ databases">
        <authorList>
            <person name="Kim D."/>
        </authorList>
    </citation>
    <scope>NUCLEOTIDE SEQUENCE [LARGE SCALE GENOMIC DNA]</scope>
    <source>
        <strain evidence="2">BH-2024</strain>
    </source>
</reference>
<dbReference type="Proteomes" id="UP001620626">
    <property type="component" value="Unassembled WGS sequence"/>
</dbReference>
<keyword evidence="3" id="KW-1185">Reference proteome</keyword>
<proteinExistence type="predicted"/>
<accession>A0ABD2JYD9</accession>
<evidence type="ECO:0008006" key="4">
    <source>
        <dbReference type="Google" id="ProtNLM"/>
    </source>
</evidence>